<dbReference type="CDD" id="cd14773">
    <property type="entry name" value="TrHb2_PhHbO-like_O"/>
    <property type="match status" value="1"/>
</dbReference>
<dbReference type="AlphaFoldDB" id="A0A3N0VG69"/>
<dbReference type="PANTHER" id="PTHR47366">
    <property type="entry name" value="TWO-ON-TWO HEMOGLOBIN-3"/>
    <property type="match status" value="1"/>
</dbReference>
<dbReference type="GO" id="GO:0019825">
    <property type="term" value="F:oxygen binding"/>
    <property type="evidence" value="ECO:0007669"/>
    <property type="project" value="InterPro"/>
</dbReference>
<dbReference type="GO" id="GO:0020037">
    <property type="term" value="F:heme binding"/>
    <property type="evidence" value="ECO:0007669"/>
    <property type="project" value="InterPro"/>
</dbReference>
<accession>A0A3N0VG69</accession>
<dbReference type="Pfam" id="PF01152">
    <property type="entry name" value="Bac_globin"/>
    <property type="match status" value="1"/>
</dbReference>
<evidence type="ECO:0000256" key="2">
    <source>
        <dbReference type="ARBA" id="ARBA00022617"/>
    </source>
</evidence>
<dbReference type="InterPro" id="IPR012292">
    <property type="entry name" value="Globin/Proto"/>
</dbReference>
<sequence>MSQLNPYQMLGGEAGVQALAAAFYRAMDRLPEAQGIRAMHGASLELIQAKLAAYLSGWLGGPLVYVERFGPMCLSRAHQPYEIGDAERDQWLLCMHAALEEIGAPLPLREPLRQAFHRLASALRTVEG</sequence>
<dbReference type="RefSeq" id="WP_123210817.1">
    <property type="nucleotide sequence ID" value="NZ_RJVO01000002.1"/>
</dbReference>
<dbReference type="PANTHER" id="PTHR47366:SF1">
    <property type="entry name" value="TWO-ON-TWO HEMOGLOBIN-3"/>
    <property type="match status" value="1"/>
</dbReference>
<evidence type="ECO:0000256" key="4">
    <source>
        <dbReference type="ARBA" id="ARBA00023004"/>
    </source>
</evidence>
<organism evidence="6 7">
    <name type="scientific">Stagnimonas aquatica</name>
    <dbReference type="NCBI Taxonomy" id="2689987"/>
    <lineage>
        <taxon>Bacteria</taxon>
        <taxon>Pseudomonadati</taxon>
        <taxon>Pseudomonadota</taxon>
        <taxon>Gammaproteobacteria</taxon>
        <taxon>Nevskiales</taxon>
        <taxon>Nevskiaceae</taxon>
        <taxon>Stagnimonas</taxon>
    </lineage>
</organism>
<comment type="similarity">
    <text evidence="5">Belongs to the truncated hemoglobin family. Group II subfamily.</text>
</comment>
<keyword evidence="1" id="KW-0813">Transport</keyword>
<dbReference type="InterPro" id="IPR001486">
    <property type="entry name" value="Hemoglobin_trunc"/>
</dbReference>
<evidence type="ECO:0000256" key="1">
    <source>
        <dbReference type="ARBA" id="ARBA00022448"/>
    </source>
</evidence>
<keyword evidence="2" id="KW-0349">Heme</keyword>
<keyword evidence="3" id="KW-0479">Metal-binding</keyword>
<evidence type="ECO:0000256" key="5">
    <source>
        <dbReference type="ARBA" id="ARBA00034496"/>
    </source>
</evidence>
<evidence type="ECO:0000313" key="6">
    <source>
        <dbReference type="EMBL" id="ROH91773.1"/>
    </source>
</evidence>
<dbReference type="InParanoid" id="A0A3N0VG69"/>
<reference evidence="6 7" key="1">
    <citation type="submission" date="2018-10" db="EMBL/GenBank/DDBJ databases">
        <authorList>
            <person name="Chen W.-M."/>
        </authorList>
    </citation>
    <scope>NUCLEOTIDE SEQUENCE [LARGE SCALE GENOMIC DNA]</scope>
    <source>
        <strain evidence="6 7">THS-13</strain>
    </source>
</reference>
<dbReference type="EMBL" id="RJVO01000002">
    <property type="protein sequence ID" value="ROH91773.1"/>
    <property type="molecule type" value="Genomic_DNA"/>
</dbReference>
<dbReference type="Proteomes" id="UP000282106">
    <property type="component" value="Unassembled WGS sequence"/>
</dbReference>
<protein>
    <submittedName>
        <fullName evidence="6">Globin</fullName>
    </submittedName>
</protein>
<name>A0A3N0VG69_9GAMM</name>
<evidence type="ECO:0000313" key="7">
    <source>
        <dbReference type="Proteomes" id="UP000282106"/>
    </source>
</evidence>
<gene>
    <name evidence="6" type="ORF">ED208_05140</name>
</gene>
<dbReference type="Gene3D" id="1.10.490.10">
    <property type="entry name" value="Globins"/>
    <property type="match status" value="1"/>
</dbReference>
<evidence type="ECO:0000256" key="3">
    <source>
        <dbReference type="ARBA" id="ARBA00022723"/>
    </source>
</evidence>
<dbReference type="InterPro" id="IPR009050">
    <property type="entry name" value="Globin-like_sf"/>
</dbReference>
<keyword evidence="4" id="KW-0408">Iron</keyword>
<dbReference type="GO" id="GO:0005344">
    <property type="term" value="F:oxygen carrier activity"/>
    <property type="evidence" value="ECO:0007669"/>
    <property type="project" value="InterPro"/>
</dbReference>
<proteinExistence type="inferred from homology"/>
<dbReference type="SUPFAM" id="SSF46458">
    <property type="entry name" value="Globin-like"/>
    <property type="match status" value="1"/>
</dbReference>
<keyword evidence="7" id="KW-1185">Reference proteome</keyword>
<dbReference type="InterPro" id="IPR044203">
    <property type="entry name" value="GlbO/GLB3-like"/>
</dbReference>
<dbReference type="GO" id="GO:0046872">
    <property type="term" value="F:metal ion binding"/>
    <property type="evidence" value="ECO:0007669"/>
    <property type="project" value="UniProtKB-KW"/>
</dbReference>
<comment type="caution">
    <text evidence="6">The sequence shown here is derived from an EMBL/GenBank/DDBJ whole genome shotgun (WGS) entry which is preliminary data.</text>
</comment>